<organism evidence="2">
    <name type="scientific">marine sediment metagenome</name>
    <dbReference type="NCBI Taxonomy" id="412755"/>
    <lineage>
        <taxon>unclassified sequences</taxon>
        <taxon>metagenomes</taxon>
        <taxon>ecological metagenomes</taxon>
    </lineage>
</organism>
<accession>X1C7B5</accession>
<dbReference type="EMBL" id="BART01023413">
    <property type="protein sequence ID" value="GAG92283.1"/>
    <property type="molecule type" value="Genomic_DNA"/>
</dbReference>
<feature type="non-terminal residue" evidence="2">
    <location>
        <position position="1"/>
    </location>
</feature>
<reference evidence="2" key="1">
    <citation type="journal article" date="2014" name="Front. Microbiol.">
        <title>High frequency of phylogenetically diverse reductive dehalogenase-homologous genes in deep subseafloor sedimentary metagenomes.</title>
        <authorList>
            <person name="Kawai M."/>
            <person name="Futagami T."/>
            <person name="Toyoda A."/>
            <person name="Takaki Y."/>
            <person name="Nishi S."/>
            <person name="Hori S."/>
            <person name="Arai W."/>
            <person name="Tsubouchi T."/>
            <person name="Morono Y."/>
            <person name="Uchiyama I."/>
            <person name="Ito T."/>
            <person name="Fujiyama A."/>
            <person name="Inagaki F."/>
            <person name="Takami H."/>
        </authorList>
    </citation>
    <scope>NUCLEOTIDE SEQUENCE</scope>
    <source>
        <strain evidence="2">Expedition CK06-06</strain>
    </source>
</reference>
<keyword evidence="1" id="KW-0472">Membrane</keyword>
<keyword evidence="1" id="KW-1133">Transmembrane helix</keyword>
<dbReference type="AlphaFoldDB" id="X1C7B5"/>
<feature type="transmembrane region" description="Helical" evidence="1">
    <location>
        <begin position="29"/>
        <end position="47"/>
    </location>
</feature>
<name>X1C7B5_9ZZZZ</name>
<evidence type="ECO:0000256" key="1">
    <source>
        <dbReference type="SAM" id="Phobius"/>
    </source>
</evidence>
<evidence type="ECO:0000313" key="2">
    <source>
        <dbReference type="EMBL" id="GAG92283.1"/>
    </source>
</evidence>
<gene>
    <name evidence="2" type="ORF">S01H4_42605</name>
</gene>
<comment type="caution">
    <text evidence="2">The sequence shown here is derived from an EMBL/GenBank/DDBJ whole genome shotgun (WGS) entry which is preliminary data.</text>
</comment>
<proteinExistence type="predicted"/>
<sequence length="163" mass="18418">SKEQEVCLDTDNLGFENGKENWGQKMRRILLLMIAILPLCVPAVFASEMEFQEGLNSFFGFMPAGFDFEHTRKAEGGPGFSDLSDQPTPLFYAHCTIALKLRNFQKVEIIKEKVRGKIILEGQYRFIKDEGVIYPLWGEGRLPSEIKGEVKVTNISGSEKILT</sequence>
<protein>
    <submittedName>
        <fullName evidence="2">Uncharacterized protein</fullName>
    </submittedName>
</protein>
<keyword evidence="1" id="KW-0812">Transmembrane</keyword>